<comment type="caution">
    <text evidence="1">The sequence shown here is derived from an EMBL/GenBank/DDBJ whole genome shotgun (WGS) entry which is preliminary data.</text>
</comment>
<reference evidence="1" key="1">
    <citation type="submission" date="2023-10" db="EMBL/GenBank/DDBJ databases">
        <authorList>
            <person name="Chen Y."/>
            <person name="Shah S."/>
            <person name="Dougan E. K."/>
            <person name="Thang M."/>
            <person name="Chan C."/>
        </authorList>
    </citation>
    <scope>NUCLEOTIDE SEQUENCE [LARGE SCALE GENOMIC DNA]</scope>
</reference>
<dbReference type="Proteomes" id="UP001189429">
    <property type="component" value="Unassembled WGS sequence"/>
</dbReference>
<dbReference type="EMBL" id="CAUYUJ010016109">
    <property type="protein sequence ID" value="CAK0861941.1"/>
    <property type="molecule type" value="Genomic_DNA"/>
</dbReference>
<evidence type="ECO:0000313" key="2">
    <source>
        <dbReference type="Proteomes" id="UP001189429"/>
    </source>
</evidence>
<gene>
    <name evidence="1" type="ORF">PCOR1329_LOCUS50476</name>
</gene>
<keyword evidence="2" id="KW-1185">Reference proteome</keyword>
<sequence>MDSLASLAGSTSSPRPRCQGALLRRVVTMCDDVRRQAARLRGCPGKKNTQYSVDGEPERGLMWTLLTSPAPPQKNLRPPFSSAWRISWSVSPLRLLGFGSAATEVPAVAG</sequence>
<protein>
    <submittedName>
        <fullName evidence="1">Uncharacterized protein</fullName>
    </submittedName>
</protein>
<accession>A0ABN9UPR2</accession>
<name>A0ABN9UPR2_9DINO</name>
<evidence type="ECO:0000313" key="1">
    <source>
        <dbReference type="EMBL" id="CAK0861941.1"/>
    </source>
</evidence>
<organism evidence="1 2">
    <name type="scientific">Prorocentrum cordatum</name>
    <dbReference type="NCBI Taxonomy" id="2364126"/>
    <lineage>
        <taxon>Eukaryota</taxon>
        <taxon>Sar</taxon>
        <taxon>Alveolata</taxon>
        <taxon>Dinophyceae</taxon>
        <taxon>Prorocentrales</taxon>
        <taxon>Prorocentraceae</taxon>
        <taxon>Prorocentrum</taxon>
    </lineage>
</organism>
<proteinExistence type="predicted"/>